<dbReference type="PANTHER" id="PTHR11139:SF69">
    <property type="entry name" value="SERINE_THREONINE-PROTEIN KINASE ATR"/>
    <property type="match status" value="1"/>
</dbReference>
<evidence type="ECO:0000313" key="17">
    <source>
        <dbReference type="Proteomes" id="UP001162640"/>
    </source>
</evidence>
<dbReference type="InterPro" id="IPR016024">
    <property type="entry name" value="ARM-type_fold"/>
</dbReference>
<dbReference type="Gene3D" id="3.30.1010.10">
    <property type="entry name" value="Phosphatidylinositol 3-kinase Catalytic Subunit, Chain A, domain 4"/>
    <property type="match status" value="1"/>
</dbReference>
<dbReference type="SMART" id="SM01343">
    <property type="entry name" value="FATC"/>
    <property type="match status" value="1"/>
</dbReference>
<dbReference type="InterPro" id="IPR003151">
    <property type="entry name" value="PIK-rel_kinase_FAT"/>
</dbReference>
<dbReference type="GO" id="GO:0005694">
    <property type="term" value="C:chromosome"/>
    <property type="evidence" value="ECO:0007669"/>
    <property type="project" value="TreeGrafter"/>
</dbReference>
<evidence type="ECO:0000313" key="16">
    <source>
        <dbReference type="EMBL" id="GMH94147.1"/>
    </source>
</evidence>
<proteinExistence type="inferred from homology"/>
<dbReference type="InterPro" id="IPR003152">
    <property type="entry name" value="FATC_dom"/>
</dbReference>
<sequence>HHFSHNPPRAAKCIKQLAPLKGVLSKLENSSLPHDIPELCLFYKSVLKQTFCPHSMSILNDGGDANLILEKINCVFMGFLDDKFSDESVITGQTYGQTYVDTCKLLYDATNDLKSKRAIMASLLNLLKRLIFTLKTQNFVTMSLSASSSSMREPLIFKGLIPGRIIPIKTNLDAQNVTRGCVTLISKILESESPRESVLEEFHGLIHNLLNLFLLKDDLREQDMYTLTLTTLTNFPTPHPHTLKHVPKMVQAAIAADSSPAHPDNPVAVLTGTVVRAFHNFDLSTVDCVNLINLLPKIFQKDVSLSPPLKQLVRDLLGVVYKSMNKRDNGEVVRSLTSAEAWKAIVTITSSVSKAEKPQYGEAAAVACALFDPERDFQDVRGTKRKLDLEGATAMEVEGDKNEHREEQSSPNYMGDTLKRLREEMEVCIKLYKDEKRDVKEDFARHVRESLKSVNEFAGLTRVLIYYYTSRKEDERVEAWLNDSMQTFSYLAKSLVENYNRIEKQDSFYSDKNMKKLLAAVVQVTFTIMTLSTTPKDHPGKHPLSPSSKSLKTITQNILTVLSDGSLILKEILGEGKSKMRLIDLDDCAGPSKLQRYNSVISNESATTTGTATFNIISKGVLSATFVPDNGVKEWGKKQKTPCLINLDSVLGRGNTKEAFTHKVPSVRMGKFRAIKNELEGGWGSTDGVDLQNILPVPDLPDFFTPLDTAATAEKFLETCRQQQLLLKVLPPNLPGKEKQQNVTESSPIIRLLLIQTYLAGLNAATFKIAFKETLDDRYEVTQVCHVGVHVPPPPPIRSPLLYLFVAMFTDHDHDVRDWLTKHLPDLLCSSSGKVLKCLFSDKKASSATVMKSENQNEWVESFFKVLDFLIVRNSVMKGDYYSTQFTATATAQSQSLTSASVRSPSFASPTNPSNTNQSSDTNNSSSTPHNNKALTPIHSILTVLKKTAVKAHSENLPEVFRRCIIRLLRIWLYRDTEYAAHCCLAQLNALLPLHEVFSPDPHFSVFSSKTILMTTVIRELLVPTTEEDSTNFFYIHTFLQMWVATSENSKSVDIFDDEDENKKIKRWCDDVMGNVYSNFVLEEDSTSIKRWLQYVNMLSSTNKQLDTFVRETSQACTPYITASVLLEFEKGPIVFFLREVLNDGMTMQAIIEQVGKSVVKHLLYDYGFDGRMDRATDAIRRAAVWQEQGGKVTKQHTQRTDKSTSQASASQSSRPLEHVDQMLNPQKKLDSDAVAEAARLWIKPNVMFLFHGIMQAYRLKDLTGKRHTMRSMVGLINFLHYSDAALYMPKIISSVNIGMGDSGCDPEVRYYSILGLSSFVRILCDPPAFVTQTSATTDESDNQVEMDNIEIVGRNLSSIIVALFPIFSQQDKETDGDAYIYVGSFLAKAITEASQLIQYLVSGRIGAALRPYFSAIPFLPHSPQLSQVRETLRSSGLDLDALSNYDSEDKMEGAEGRYLIILQHRLLTLSSLLVHENVRVRLAVLTHLTQLISANRRLFKKLVESEGSASTRFLTVVENDGSQTQSDSTQPFTNTDDGGGPASVAGGGVSILIRRLLERCKNEDDAEVKAEIGRCMGEVGVIEPKWINVEEGKVGGEGDADDIVWRLGQPPWKSHISRYALQLLTNRLVVSLKAAETSQDQDKVGFAIQEILKILNEFSKDKATPEGPKGNMTRCNKLSEKNVLTVVEPFWSTAFRRADDPRVTKPKPPFYFNGSTYQRWVSKWCRYLIDKSAAQELSCWKSLFIACSSAVRAEAGVRVAEFLLPLLVLDVLCFGNDDDETDVVNEIHLVLSSKGGQVSERRRAVLTAFEIVDTLENWREHEVENQLMQKAAGKRTASKSAVQPGQWPTEESIERIGRIIGLVPLNLRAEASTVIQSHARAVRCLELASREREADYYFCHLDGNEWGGEAGGVGGALAPLAPEDIGKMQLLLGKLNDVDGMMALGDDGDGEEVISMKEVCGDWSSALQGYEQAIILHESVDRMEVDGEEGGHELEKGLLRSLLNLGQLESVLNQVGGMINRAESGDKDVAVSSLQPSAVEAAWRLQKWPLLSELLEDYDKDNDIVGGEKQSEDLFQISLGRIMSSFVKNREGEEVQFPVDDAINEARKVVMADLATTSGESYSRSLNSLMKLHALREVEQIWESRGQGGESVEKRMVDDVGGWDWTGRLNNLGSTGGSSLVINVRLALASLSSVSSKLQGDFWLERGRRARKGGMLNAAVHSLKMAEREYKKMGEGDLLKVKAARVKLQLAKVKRAMGLTSSAFQMIDDKGMFSEMVRLWEEGRLEDLGKFIEEEGGIEWVGRKLICSNEWLVESNLKQGKEVYERYELAVNITKDWEKSHFYMARYCDGLCEKRLDAKAAKRGEEEEGSGMGEKERRMAILKEDTTCHKYLKTAVYEYFKALAMGDKHMYQAMPRLLTLWFDFCEIEVEFTHVEKPAGSKRGQKAASYGRGGKGSGISSGSSIDLTKGCKRTNSDGNAFFTDEDFELDNAQRDLHTRIITNQLKYLPPHVIYTALPQLIALSATHKNEDTRKLILHMLMKVLLQYPLQAMWSLAWLRQSNDKDRKKIASSVFDQACKQLKKKKDVLSKEHLKILEEAPALFAHLKRLADHVPSNGVRTFTFESWKPRNGVSLSDFVPPVQAALSVNVARAMSEEDKERRRKGVCGEIFPLYVPRIQSFSTKISVMTSKAKPKKITAYAVAASGKESKKKQPKLGEMHFLVKREEKGDLRKDARVQDLNNVINRVLAGMVGGSEDGEGGGGRRQGQVRRSEERLRLRTFTVTCLSEDCGILEWVPNTDSIRNVVKASHNPQCSSTSNRRNGGRLGDFASEKLRGAFVRCQNNYVNDGNLVLAGQRFEKFCAQFPPLLYWYFIQKYTDPHGWFEARRRFTLSAAVWSAVGHILGLGDRHAENILIDTSCGEVVHVDFDCLFDKGTQLSRPEVVPFRLTQNMVDAMGATGYRGAFTGGLVETLAALRGQRELLLAVLAPFASDPCIEWSRGEKKAGGSNRVAGALVRDTRKGREAIGVIDGRLRGVYNLVNPNKRKIKRTDGGDQGNDDDGLLPLGVEGQAEKLIAEATNPENLVQMYVGWMPWM</sequence>
<dbReference type="PANTHER" id="PTHR11139">
    <property type="entry name" value="ATAXIA TELANGIECTASIA MUTATED ATM -RELATED"/>
    <property type="match status" value="1"/>
</dbReference>
<evidence type="ECO:0000259" key="13">
    <source>
        <dbReference type="PROSITE" id="PS50290"/>
    </source>
</evidence>
<feature type="non-terminal residue" evidence="16">
    <location>
        <position position="3094"/>
    </location>
</feature>
<accession>A0A9W7BUS9</accession>
<feature type="domain" description="PI3K/PI4K catalytic" evidence="13">
    <location>
        <begin position="2680"/>
        <end position="3040"/>
    </location>
</feature>
<dbReference type="Pfam" id="PF23593">
    <property type="entry name" value="HEAT_ATR"/>
    <property type="match status" value="1"/>
</dbReference>
<evidence type="ECO:0000256" key="4">
    <source>
        <dbReference type="ARBA" id="ARBA00022527"/>
    </source>
</evidence>
<dbReference type="InterPro" id="IPR057564">
    <property type="entry name" value="HEAT_ATR"/>
</dbReference>
<reference evidence="17" key="1">
    <citation type="journal article" date="2023" name="Commun. Biol.">
        <title>Genome analysis of Parmales, the sister group of diatoms, reveals the evolutionary specialization of diatoms from phago-mixotrophs to photoautotrophs.</title>
        <authorList>
            <person name="Ban H."/>
            <person name="Sato S."/>
            <person name="Yoshikawa S."/>
            <person name="Yamada K."/>
            <person name="Nakamura Y."/>
            <person name="Ichinomiya M."/>
            <person name="Sato N."/>
            <person name="Blanc-Mathieu R."/>
            <person name="Endo H."/>
            <person name="Kuwata A."/>
            <person name="Ogata H."/>
        </authorList>
    </citation>
    <scope>NUCLEOTIDE SEQUENCE [LARGE SCALE GENOMIC DNA]</scope>
</reference>
<dbReference type="InterPro" id="IPR050517">
    <property type="entry name" value="DDR_Repair_Kinase"/>
</dbReference>
<feature type="compositionally biased region" description="Low complexity" evidence="12">
    <location>
        <begin position="909"/>
        <end position="932"/>
    </location>
</feature>
<keyword evidence="6" id="KW-0547">Nucleotide-binding</keyword>
<dbReference type="GO" id="GO:0006281">
    <property type="term" value="P:DNA repair"/>
    <property type="evidence" value="ECO:0007669"/>
    <property type="project" value="UniProtKB-KW"/>
</dbReference>
<feature type="compositionally biased region" description="Low complexity" evidence="12">
    <location>
        <begin position="1204"/>
        <end position="1214"/>
    </location>
</feature>
<evidence type="ECO:0000256" key="1">
    <source>
        <dbReference type="ARBA" id="ARBA00004123"/>
    </source>
</evidence>
<feature type="region of interest" description="Disordered" evidence="12">
    <location>
        <begin position="1190"/>
        <end position="1217"/>
    </location>
</feature>
<gene>
    <name evidence="16" type="ORF">TL16_g12821</name>
</gene>
<dbReference type="Proteomes" id="UP001162640">
    <property type="component" value="Unassembled WGS sequence"/>
</dbReference>
<organism evidence="16 17">
    <name type="scientific">Triparma laevis f. inornata</name>
    <dbReference type="NCBI Taxonomy" id="1714386"/>
    <lineage>
        <taxon>Eukaryota</taxon>
        <taxon>Sar</taxon>
        <taxon>Stramenopiles</taxon>
        <taxon>Ochrophyta</taxon>
        <taxon>Bolidophyceae</taxon>
        <taxon>Parmales</taxon>
        <taxon>Triparmaceae</taxon>
        <taxon>Triparma</taxon>
    </lineage>
</organism>
<dbReference type="GO" id="GO:0000077">
    <property type="term" value="P:DNA damage checkpoint signaling"/>
    <property type="evidence" value="ECO:0007669"/>
    <property type="project" value="TreeGrafter"/>
</dbReference>
<keyword evidence="10" id="KW-0234">DNA repair</keyword>
<dbReference type="InterPro" id="IPR014009">
    <property type="entry name" value="PIK_FAT"/>
</dbReference>
<dbReference type="PROSITE" id="PS51190">
    <property type="entry name" value="FATC"/>
    <property type="match status" value="1"/>
</dbReference>
<name>A0A9W7BUS9_9STRA</name>
<dbReference type="Pfam" id="PF25030">
    <property type="entry name" value="M-HEAT_ATR"/>
    <property type="match status" value="1"/>
</dbReference>
<dbReference type="InterPro" id="IPR036940">
    <property type="entry name" value="PI3/4_kinase_cat_sf"/>
</dbReference>
<dbReference type="SMART" id="SM00146">
    <property type="entry name" value="PI3Kc"/>
    <property type="match status" value="1"/>
</dbReference>
<dbReference type="GO" id="GO:0000723">
    <property type="term" value="P:telomere maintenance"/>
    <property type="evidence" value="ECO:0007669"/>
    <property type="project" value="TreeGrafter"/>
</dbReference>
<dbReference type="Pfam" id="PF00454">
    <property type="entry name" value="PI3_PI4_kinase"/>
    <property type="match status" value="1"/>
</dbReference>
<protein>
    <recommendedName>
        <fullName evidence="3">non-specific serine/threonine protein kinase</fullName>
        <ecNumber evidence="3">2.7.11.1</ecNumber>
    </recommendedName>
</protein>
<evidence type="ECO:0000256" key="5">
    <source>
        <dbReference type="ARBA" id="ARBA00022679"/>
    </source>
</evidence>
<evidence type="ECO:0000256" key="9">
    <source>
        <dbReference type="ARBA" id="ARBA00022840"/>
    </source>
</evidence>
<dbReference type="InterPro" id="IPR056802">
    <property type="entry name" value="ATR-like_M-HEAT"/>
</dbReference>
<dbReference type="CDD" id="cd00892">
    <property type="entry name" value="PIKKc_ATR"/>
    <property type="match status" value="1"/>
</dbReference>
<evidence type="ECO:0000259" key="15">
    <source>
        <dbReference type="PROSITE" id="PS51190"/>
    </source>
</evidence>
<feature type="domain" description="FAT" evidence="14">
    <location>
        <begin position="1953"/>
        <end position="2561"/>
    </location>
</feature>
<comment type="similarity">
    <text evidence="2">Belongs to the PI3/PI4-kinase family. ATM subfamily.</text>
</comment>
<keyword evidence="4" id="KW-0723">Serine/threonine-protein kinase</keyword>
<dbReference type="SUPFAM" id="SSF48371">
    <property type="entry name" value="ARM repeat"/>
    <property type="match status" value="2"/>
</dbReference>
<evidence type="ECO:0000256" key="7">
    <source>
        <dbReference type="ARBA" id="ARBA00022763"/>
    </source>
</evidence>
<feature type="region of interest" description="Disordered" evidence="12">
    <location>
        <begin position="1519"/>
        <end position="1544"/>
    </location>
</feature>
<dbReference type="GO" id="GO:0005634">
    <property type="term" value="C:nucleus"/>
    <property type="evidence" value="ECO:0007669"/>
    <property type="project" value="UniProtKB-SubCell"/>
</dbReference>
<comment type="caution">
    <text evidence="16">The sequence shown here is derived from an EMBL/GenBank/DDBJ whole genome shotgun (WGS) entry which is preliminary data.</text>
</comment>
<dbReference type="InterPro" id="IPR000403">
    <property type="entry name" value="PI3/4_kinase_cat_dom"/>
</dbReference>
<dbReference type="GO" id="GO:0004674">
    <property type="term" value="F:protein serine/threonine kinase activity"/>
    <property type="evidence" value="ECO:0007669"/>
    <property type="project" value="UniProtKB-KW"/>
</dbReference>
<keyword evidence="11" id="KW-0539">Nucleus</keyword>
<dbReference type="InterPro" id="IPR011009">
    <property type="entry name" value="Kinase-like_dom_sf"/>
</dbReference>
<dbReference type="Pfam" id="PF02260">
    <property type="entry name" value="FATC"/>
    <property type="match status" value="1"/>
</dbReference>
<dbReference type="PROSITE" id="PS50290">
    <property type="entry name" value="PI3_4_KINASE_3"/>
    <property type="match status" value="1"/>
</dbReference>
<evidence type="ECO:0000256" key="10">
    <source>
        <dbReference type="ARBA" id="ARBA00023204"/>
    </source>
</evidence>
<dbReference type="EMBL" id="BLQM01000546">
    <property type="protein sequence ID" value="GMH94147.1"/>
    <property type="molecule type" value="Genomic_DNA"/>
</dbReference>
<keyword evidence="8" id="KW-0418">Kinase</keyword>
<evidence type="ECO:0000256" key="11">
    <source>
        <dbReference type="ARBA" id="ARBA00023242"/>
    </source>
</evidence>
<dbReference type="SUPFAM" id="SSF56112">
    <property type="entry name" value="Protein kinase-like (PK-like)"/>
    <property type="match status" value="1"/>
</dbReference>
<dbReference type="GO" id="GO:0005524">
    <property type="term" value="F:ATP binding"/>
    <property type="evidence" value="ECO:0007669"/>
    <property type="project" value="UniProtKB-KW"/>
</dbReference>
<evidence type="ECO:0000259" key="14">
    <source>
        <dbReference type="PROSITE" id="PS51189"/>
    </source>
</evidence>
<feature type="domain" description="FATC" evidence="15">
    <location>
        <begin position="3062"/>
        <end position="3094"/>
    </location>
</feature>
<feature type="region of interest" description="Disordered" evidence="12">
    <location>
        <begin position="2441"/>
        <end position="2464"/>
    </location>
</feature>
<evidence type="ECO:0000256" key="12">
    <source>
        <dbReference type="SAM" id="MobiDB-lite"/>
    </source>
</evidence>
<dbReference type="EC" id="2.7.11.1" evidence="3"/>
<evidence type="ECO:0000256" key="6">
    <source>
        <dbReference type="ARBA" id="ARBA00022741"/>
    </source>
</evidence>
<dbReference type="Gene3D" id="1.10.1070.11">
    <property type="entry name" value="Phosphatidylinositol 3-/4-kinase, catalytic domain"/>
    <property type="match status" value="1"/>
</dbReference>
<keyword evidence="7" id="KW-0227">DNA damage</keyword>
<evidence type="ECO:0000256" key="2">
    <source>
        <dbReference type="ARBA" id="ARBA00010769"/>
    </source>
</evidence>
<dbReference type="Pfam" id="PF02259">
    <property type="entry name" value="FAT"/>
    <property type="match status" value="1"/>
</dbReference>
<evidence type="ECO:0000256" key="8">
    <source>
        <dbReference type="ARBA" id="ARBA00022777"/>
    </source>
</evidence>
<feature type="region of interest" description="Disordered" evidence="12">
    <location>
        <begin position="902"/>
        <end position="934"/>
    </location>
</feature>
<comment type="subcellular location">
    <subcellularLocation>
        <location evidence="1">Nucleus</location>
    </subcellularLocation>
</comment>
<evidence type="ECO:0000256" key="3">
    <source>
        <dbReference type="ARBA" id="ARBA00012513"/>
    </source>
</evidence>
<keyword evidence="5" id="KW-0808">Transferase</keyword>
<feature type="compositionally biased region" description="Polar residues" evidence="12">
    <location>
        <begin position="1521"/>
        <end position="1536"/>
    </location>
</feature>
<dbReference type="PROSITE" id="PS51189">
    <property type="entry name" value="FAT"/>
    <property type="match status" value="1"/>
</dbReference>
<keyword evidence="9" id="KW-0067">ATP-binding</keyword>